<accession>A0A9D1IR57</accession>
<name>A0A9D1IR57_9FIRM</name>
<dbReference type="SUPFAM" id="SSF54106">
    <property type="entry name" value="LysM domain"/>
    <property type="match status" value="1"/>
</dbReference>
<organism evidence="3 4">
    <name type="scientific">Candidatus Aphodocola excrementigallinarum</name>
    <dbReference type="NCBI Taxonomy" id="2840670"/>
    <lineage>
        <taxon>Bacteria</taxon>
        <taxon>Bacillati</taxon>
        <taxon>Bacillota</taxon>
        <taxon>Bacilli</taxon>
        <taxon>Candidatus Aphodocola</taxon>
    </lineage>
</organism>
<protein>
    <submittedName>
        <fullName evidence="3">LysM peptidoglycan-binding domain-containing protein</fullName>
    </submittedName>
</protein>
<dbReference type="Proteomes" id="UP000824074">
    <property type="component" value="Unassembled WGS sequence"/>
</dbReference>
<evidence type="ECO:0000259" key="2">
    <source>
        <dbReference type="PROSITE" id="PS51782"/>
    </source>
</evidence>
<feature type="domain" description="LysM" evidence="2">
    <location>
        <begin position="183"/>
        <end position="226"/>
    </location>
</feature>
<evidence type="ECO:0000256" key="1">
    <source>
        <dbReference type="SAM" id="Phobius"/>
    </source>
</evidence>
<sequence>MNSYYLDDSNFFVVAENNVMLDFYEFLDISPSASIQDIRLSLKVKERTLEYAFNNGYLNQKQYLEEKHVLERIDSCLLNGEKNRQIYDERKDKIKEGLIKKKFKKPNLKLRKEKSVLYTKNFDATKLKKTLIKIIIGGVTLAVVVGCSATVINNISDKYDNVISQPNDELTTVYSDENVKYVFRYKVNYGDTMSGIAAKFGVSQDDIRRDNQKSRSILNEGETIYIETDDKALADEQEEIYIENNIMNVNGTTKSR</sequence>
<evidence type="ECO:0000313" key="4">
    <source>
        <dbReference type="Proteomes" id="UP000824074"/>
    </source>
</evidence>
<keyword evidence="1" id="KW-0812">Transmembrane</keyword>
<reference evidence="3" key="1">
    <citation type="submission" date="2020-10" db="EMBL/GenBank/DDBJ databases">
        <authorList>
            <person name="Gilroy R."/>
        </authorList>
    </citation>
    <scope>NUCLEOTIDE SEQUENCE</scope>
    <source>
        <strain evidence="3">CHK193-30670</strain>
    </source>
</reference>
<dbReference type="AlphaFoldDB" id="A0A9D1IR57"/>
<dbReference type="CDD" id="cd00118">
    <property type="entry name" value="LysM"/>
    <property type="match status" value="1"/>
</dbReference>
<proteinExistence type="predicted"/>
<dbReference type="InterPro" id="IPR036779">
    <property type="entry name" value="LysM_dom_sf"/>
</dbReference>
<keyword evidence="1" id="KW-0472">Membrane</keyword>
<dbReference type="Pfam" id="PF01476">
    <property type="entry name" value="LysM"/>
    <property type="match status" value="1"/>
</dbReference>
<feature type="transmembrane region" description="Helical" evidence="1">
    <location>
        <begin position="130"/>
        <end position="152"/>
    </location>
</feature>
<comment type="caution">
    <text evidence="3">The sequence shown here is derived from an EMBL/GenBank/DDBJ whole genome shotgun (WGS) entry which is preliminary data.</text>
</comment>
<dbReference type="PROSITE" id="PS51782">
    <property type="entry name" value="LYSM"/>
    <property type="match status" value="1"/>
</dbReference>
<dbReference type="InterPro" id="IPR018392">
    <property type="entry name" value="LysM"/>
</dbReference>
<reference evidence="3" key="2">
    <citation type="journal article" date="2021" name="PeerJ">
        <title>Extensive microbial diversity within the chicken gut microbiome revealed by metagenomics and culture.</title>
        <authorList>
            <person name="Gilroy R."/>
            <person name="Ravi A."/>
            <person name="Getino M."/>
            <person name="Pursley I."/>
            <person name="Horton D.L."/>
            <person name="Alikhan N.F."/>
            <person name="Baker D."/>
            <person name="Gharbi K."/>
            <person name="Hall N."/>
            <person name="Watson M."/>
            <person name="Adriaenssens E.M."/>
            <person name="Foster-Nyarko E."/>
            <person name="Jarju S."/>
            <person name="Secka A."/>
            <person name="Antonio M."/>
            <person name="Oren A."/>
            <person name="Chaudhuri R.R."/>
            <person name="La Ragione R."/>
            <person name="Hildebrand F."/>
            <person name="Pallen M.J."/>
        </authorList>
    </citation>
    <scope>NUCLEOTIDE SEQUENCE</scope>
    <source>
        <strain evidence="3">CHK193-30670</strain>
    </source>
</reference>
<dbReference type="SMART" id="SM00257">
    <property type="entry name" value="LysM"/>
    <property type="match status" value="1"/>
</dbReference>
<gene>
    <name evidence="3" type="ORF">IAB68_04060</name>
</gene>
<dbReference type="EMBL" id="DVMT01000041">
    <property type="protein sequence ID" value="HIU40454.1"/>
    <property type="molecule type" value="Genomic_DNA"/>
</dbReference>
<dbReference type="Gene3D" id="3.10.350.10">
    <property type="entry name" value="LysM domain"/>
    <property type="match status" value="1"/>
</dbReference>
<evidence type="ECO:0000313" key="3">
    <source>
        <dbReference type="EMBL" id="HIU40454.1"/>
    </source>
</evidence>
<keyword evidence="1" id="KW-1133">Transmembrane helix</keyword>